<dbReference type="InterPro" id="IPR035986">
    <property type="entry name" value="PKD_dom_sf"/>
</dbReference>
<dbReference type="InterPro" id="IPR005084">
    <property type="entry name" value="CBM6"/>
</dbReference>
<evidence type="ECO:0000259" key="4">
    <source>
        <dbReference type="PROSITE" id="PS50093"/>
    </source>
</evidence>
<dbReference type="CDD" id="cd04084">
    <property type="entry name" value="CBM6_xylanase-like"/>
    <property type="match status" value="1"/>
</dbReference>
<proteinExistence type="predicted"/>
<dbReference type="PROSITE" id="PS50093">
    <property type="entry name" value="PKD"/>
    <property type="match status" value="1"/>
</dbReference>
<dbReference type="Gene3D" id="2.60.120.260">
    <property type="entry name" value="Galactose-binding domain-like"/>
    <property type="match status" value="1"/>
</dbReference>
<dbReference type="Proteomes" id="UP000805614">
    <property type="component" value="Unassembled WGS sequence"/>
</dbReference>
<dbReference type="RefSeq" id="WP_187246900.1">
    <property type="nucleotide sequence ID" value="NZ_BAAAOK010000011.1"/>
</dbReference>
<feature type="chain" id="PRO_5045989739" evidence="3">
    <location>
        <begin position="24"/>
        <end position="812"/>
    </location>
</feature>
<name>A0ABR7LYJ2_9ACTN</name>
<dbReference type="InterPro" id="IPR022409">
    <property type="entry name" value="PKD/Chitinase_dom"/>
</dbReference>
<evidence type="ECO:0000259" key="5">
    <source>
        <dbReference type="PROSITE" id="PS51175"/>
    </source>
</evidence>
<dbReference type="Pfam" id="PF18911">
    <property type="entry name" value="PKD_4"/>
    <property type="match status" value="1"/>
</dbReference>
<dbReference type="Gene3D" id="2.60.40.10">
    <property type="entry name" value="Immunoglobulins"/>
    <property type="match status" value="1"/>
</dbReference>
<dbReference type="EMBL" id="JABVEC010000032">
    <property type="protein sequence ID" value="MBC6469854.1"/>
    <property type="molecule type" value="Genomic_DNA"/>
</dbReference>
<evidence type="ECO:0000256" key="1">
    <source>
        <dbReference type="ARBA" id="ARBA00022729"/>
    </source>
</evidence>
<dbReference type="InterPro" id="IPR011041">
    <property type="entry name" value="Quinoprot_gluc/sorb_DH_b-prop"/>
</dbReference>
<dbReference type="SUPFAM" id="SSF49785">
    <property type="entry name" value="Galactose-binding domain-like"/>
    <property type="match status" value="1"/>
</dbReference>
<dbReference type="Pfam" id="PF07995">
    <property type="entry name" value="GSDH"/>
    <property type="match status" value="1"/>
</dbReference>
<evidence type="ECO:0000313" key="7">
    <source>
        <dbReference type="Proteomes" id="UP000805614"/>
    </source>
</evidence>
<keyword evidence="7" id="KW-1185">Reference proteome</keyword>
<keyword evidence="1 3" id="KW-0732">Signal</keyword>
<dbReference type="InterPro" id="IPR000601">
    <property type="entry name" value="PKD_dom"/>
</dbReference>
<dbReference type="PANTHER" id="PTHR19328">
    <property type="entry name" value="HEDGEHOG-INTERACTING PROTEIN"/>
    <property type="match status" value="1"/>
</dbReference>
<feature type="signal peptide" evidence="3">
    <location>
        <begin position="1"/>
        <end position="23"/>
    </location>
</feature>
<evidence type="ECO:0000313" key="6">
    <source>
        <dbReference type="EMBL" id="MBC6469854.1"/>
    </source>
</evidence>
<organism evidence="6 7">
    <name type="scientific">Actinomadura alba</name>
    <dbReference type="NCBI Taxonomy" id="406431"/>
    <lineage>
        <taxon>Bacteria</taxon>
        <taxon>Bacillati</taxon>
        <taxon>Actinomycetota</taxon>
        <taxon>Actinomycetes</taxon>
        <taxon>Streptosporangiales</taxon>
        <taxon>Thermomonosporaceae</taxon>
        <taxon>Actinomadura</taxon>
    </lineage>
</organism>
<dbReference type="PANTHER" id="PTHR19328:SF75">
    <property type="entry name" value="ALDOSE SUGAR DEHYDROGENASE YLII"/>
    <property type="match status" value="1"/>
</dbReference>
<dbReference type="Gene3D" id="2.120.10.30">
    <property type="entry name" value="TolB, C-terminal domain"/>
    <property type="match status" value="1"/>
</dbReference>
<reference evidence="6 7" key="1">
    <citation type="submission" date="2020-06" db="EMBL/GenBank/DDBJ databases">
        <title>Actinomadura xiongansis sp. nov., isolated from soil of Baiyangdian.</title>
        <authorList>
            <person name="Zhang X."/>
        </authorList>
    </citation>
    <scope>NUCLEOTIDE SEQUENCE [LARGE SCALE GENOMIC DNA]</scope>
    <source>
        <strain evidence="6 7">HBUM206468</strain>
    </source>
</reference>
<dbReference type="InterPro" id="IPR008979">
    <property type="entry name" value="Galactose-bd-like_sf"/>
</dbReference>
<dbReference type="Pfam" id="PF03422">
    <property type="entry name" value="CBM_6"/>
    <property type="match status" value="1"/>
</dbReference>
<accession>A0ABR7LYJ2</accession>
<dbReference type="SMART" id="SM00606">
    <property type="entry name" value="CBD_IV"/>
    <property type="match status" value="1"/>
</dbReference>
<gene>
    <name evidence="6" type="ORF">HKK74_30810</name>
</gene>
<dbReference type="InterPro" id="IPR013783">
    <property type="entry name" value="Ig-like_fold"/>
</dbReference>
<evidence type="ECO:0000256" key="2">
    <source>
        <dbReference type="SAM" id="MobiDB-lite"/>
    </source>
</evidence>
<dbReference type="SMART" id="SM00089">
    <property type="entry name" value="PKD"/>
    <property type="match status" value="1"/>
</dbReference>
<dbReference type="InterPro" id="IPR012938">
    <property type="entry name" value="Glc/Sorbosone_DH"/>
</dbReference>
<comment type="caution">
    <text evidence="6">The sequence shown here is derived from an EMBL/GenBank/DDBJ whole genome shotgun (WGS) entry which is preliminary data.</text>
</comment>
<feature type="domain" description="CBM6" evidence="5">
    <location>
        <begin position="685"/>
        <end position="810"/>
    </location>
</feature>
<feature type="domain" description="PKD" evidence="4">
    <location>
        <begin position="491"/>
        <end position="572"/>
    </location>
</feature>
<dbReference type="SUPFAM" id="SSF49299">
    <property type="entry name" value="PKD domain"/>
    <property type="match status" value="1"/>
</dbReference>
<evidence type="ECO:0000256" key="3">
    <source>
        <dbReference type="SAM" id="SignalP"/>
    </source>
</evidence>
<dbReference type="PROSITE" id="PS51175">
    <property type="entry name" value="CBM6"/>
    <property type="match status" value="1"/>
</dbReference>
<protein>
    <submittedName>
        <fullName evidence="6">PQQ-dependent sugar dehydrogenase</fullName>
    </submittedName>
</protein>
<dbReference type="SUPFAM" id="SSF50952">
    <property type="entry name" value="Soluble quinoprotein glucose dehydrogenase"/>
    <property type="match status" value="1"/>
</dbReference>
<dbReference type="InterPro" id="IPR006584">
    <property type="entry name" value="Cellulose-bd_IV"/>
</dbReference>
<dbReference type="CDD" id="cd00146">
    <property type="entry name" value="PKD"/>
    <property type="match status" value="1"/>
</dbReference>
<feature type="region of interest" description="Disordered" evidence="2">
    <location>
        <begin position="528"/>
        <end position="552"/>
    </location>
</feature>
<dbReference type="InterPro" id="IPR011042">
    <property type="entry name" value="6-blade_b-propeller_TolB-like"/>
</dbReference>
<sequence length="812" mass="86366">MATVIAVMTAVAGLAAVPTAAQAAPDDHFYPYSLAQGPAEVGETISFEPLPDGSVLHTAREGVLRITDYNGRTKVAGQLSVYTHDEEGLQGVAVDPGFTQNRWVYLLYAPRLSTPTNDAPFEGTAADFAPYEGHNQLSRFKLSATGDLDLASEQKIMQVLATRGICCHIGGDIEFDAQGNLLLATGDDTNPFQSDGYTPTDERANRNPAFDAQRTSANSNDLRGKLLRIKVGDDGSYTIPDGNMFPPGTPKTRPEIYAMGFRNPYKISVDKQSGAVYLGDYGPDVGDNADPARGPKGQVEFDRVTAPGFYGWPYCTGANTPADTYGERDFATGITGAKYDCQNGPVNDSPHNTGITQLPKPVPAWIRYSGCDNPDMNPASGCSGSESPMMGPVYHYDAGLNSQVKFPAEYDGQAFLGEFERRWIKNVTVNADGSAGPVANFPWPLNYKIMDLEFGPDGALYVLTYAEGYFASDDHAGLFRIEHIGATGRRPEARAAANVTSGGQPLKVQFSSEGTYDPEGTALTYKWDFGDGETSTQPNPRHTYGKRGQYSPTLTVTDASGKVATDSVVVTVGNTAPTVTLDLPKNGQLSDYGAAVPYKITVRDPEDGPVDCTRVKLTYLLGHATHSHALAEQYGCEGVLKTPGDGDHGASENTYGVWAAEYTDNGGRKGVVPLRGTDLNSTQPKNRQAEHYTAQSGISRINKAGAHGGQTVGNVNNGDWIMFDPYLLDNAASFTARISSGGAGGTLELRTGSPTGTLIGSAAVPNTGGWENFANVTGAISGAPSEADKLYLVFKGGSGSLFDVDDFSFTTT</sequence>